<feature type="transmembrane region" description="Helical" evidence="1">
    <location>
        <begin position="26"/>
        <end position="42"/>
    </location>
</feature>
<evidence type="ECO:0000313" key="3">
    <source>
        <dbReference type="EMBL" id="OGG86178.1"/>
    </source>
</evidence>
<dbReference type="SUPFAM" id="SSF55797">
    <property type="entry name" value="PR-1-like"/>
    <property type="match status" value="1"/>
</dbReference>
<gene>
    <name evidence="3" type="ORF">A2392_01820</name>
</gene>
<dbReference type="PANTHER" id="PTHR31157">
    <property type="entry name" value="SCP DOMAIN-CONTAINING PROTEIN"/>
    <property type="match status" value="1"/>
</dbReference>
<organism evidence="3 4">
    <name type="scientific">Candidatus Kaiserbacteria bacterium RIFOXYB1_FULL_46_14</name>
    <dbReference type="NCBI Taxonomy" id="1798531"/>
    <lineage>
        <taxon>Bacteria</taxon>
        <taxon>Candidatus Kaiseribacteriota</taxon>
    </lineage>
</organism>
<dbReference type="Pfam" id="PF00188">
    <property type="entry name" value="CAP"/>
    <property type="match status" value="1"/>
</dbReference>
<dbReference type="AlphaFoldDB" id="A0A1F6FJY6"/>
<sequence length="326" mass="35335">MIKTTWKKYLVPDQENDFQPHSLQKAAMVGMLILTLITFSLVNLQSILWLASEYLVAAVLPAVVIEETNASRAREQLPTLGRSAELDEAARLKAENMAAEGYFSHWSPEGVSPWHWFEEVGYNYTHAGENLAVHFTDSTAVVEAWLNSPSHRANILNEHYTEMGIGTAAGKFEGYDTVFVVQLFGAPAVAIPVEEPVDILGFTAEASSSDDVAAAGSPTVAGVENIDMTESGTVVIESFATTSNEMAVAAVVTPSGVMKLATSPRLVLQIIYSMIGLFVMGALLIAMLLEWRRHHPVQIAYSAALLAVMIMLFQIHLVLSGSVVIA</sequence>
<reference evidence="3 4" key="1">
    <citation type="journal article" date="2016" name="Nat. Commun.">
        <title>Thousands of microbial genomes shed light on interconnected biogeochemical processes in an aquifer system.</title>
        <authorList>
            <person name="Anantharaman K."/>
            <person name="Brown C.T."/>
            <person name="Hug L.A."/>
            <person name="Sharon I."/>
            <person name="Castelle C.J."/>
            <person name="Probst A.J."/>
            <person name="Thomas B.C."/>
            <person name="Singh A."/>
            <person name="Wilkins M.J."/>
            <person name="Karaoz U."/>
            <person name="Brodie E.L."/>
            <person name="Williams K.H."/>
            <person name="Hubbard S.S."/>
            <person name="Banfield J.F."/>
        </authorList>
    </citation>
    <scope>NUCLEOTIDE SEQUENCE [LARGE SCALE GENOMIC DNA]</scope>
</reference>
<evidence type="ECO:0000313" key="4">
    <source>
        <dbReference type="Proteomes" id="UP000177395"/>
    </source>
</evidence>
<feature type="transmembrane region" description="Helical" evidence="1">
    <location>
        <begin position="301"/>
        <end position="325"/>
    </location>
</feature>
<keyword evidence="1" id="KW-0812">Transmembrane</keyword>
<dbReference type="STRING" id="1798531.A2392_01820"/>
<dbReference type="Proteomes" id="UP000177395">
    <property type="component" value="Unassembled WGS sequence"/>
</dbReference>
<keyword evidence="1" id="KW-0472">Membrane</keyword>
<feature type="domain" description="SCP" evidence="2">
    <location>
        <begin position="66"/>
        <end position="183"/>
    </location>
</feature>
<name>A0A1F6FJY6_9BACT</name>
<dbReference type="Gene3D" id="3.40.33.10">
    <property type="entry name" value="CAP"/>
    <property type="match status" value="1"/>
</dbReference>
<protein>
    <recommendedName>
        <fullName evidence="2">SCP domain-containing protein</fullName>
    </recommendedName>
</protein>
<dbReference type="InterPro" id="IPR014044">
    <property type="entry name" value="CAP_dom"/>
</dbReference>
<evidence type="ECO:0000259" key="2">
    <source>
        <dbReference type="Pfam" id="PF00188"/>
    </source>
</evidence>
<proteinExistence type="predicted"/>
<feature type="transmembrane region" description="Helical" evidence="1">
    <location>
        <begin position="266"/>
        <end position="289"/>
    </location>
</feature>
<keyword evidence="1" id="KW-1133">Transmembrane helix</keyword>
<dbReference type="CDD" id="cd05379">
    <property type="entry name" value="CAP_bacterial"/>
    <property type="match status" value="1"/>
</dbReference>
<dbReference type="InterPro" id="IPR035940">
    <property type="entry name" value="CAP_sf"/>
</dbReference>
<comment type="caution">
    <text evidence="3">The sequence shown here is derived from an EMBL/GenBank/DDBJ whole genome shotgun (WGS) entry which is preliminary data.</text>
</comment>
<dbReference type="EMBL" id="MFMS01000002">
    <property type="protein sequence ID" value="OGG86178.1"/>
    <property type="molecule type" value="Genomic_DNA"/>
</dbReference>
<accession>A0A1F6FJY6</accession>
<evidence type="ECO:0000256" key="1">
    <source>
        <dbReference type="SAM" id="Phobius"/>
    </source>
</evidence>
<dbReference type="PANTHER" id="PTHR31157:SF1">
    <property type="entry name" value="SCP DOMAIN-CONTAINING PROTEIN"/>
    <property type="match status" value="1"/>
</dbReference>